<dbReference type="SMART" id="SM00228">
    <property type="entry name" value="PDZ"/>
    <property type="match status" value="1"/>
</dbReference>
<dbReference type="FunFam" id="2.30.42.10:FF:000063">
    <property type="entry name" value="Peptidase, S41 family"/>
    <property type="match status" value="1"/>
</dbReference>
<name>A0A952DUM8_9BACT</name>
<reference evidence="8" key="1">
    <citation type="journal article" date="2022" name="ISME J.">
        <title>A general approach to explore prokaryotic protein glycosylation reveals the unique surface layer modulation of an anammox bacterium.</title>
        <authorList>
            <person name="Pabst M."/>
            <person name="Grouzdev D.S."/>
            <person name="Lawson C.E."/>
            <person name="Kleikamp H.B.C."/>
            <person name="de Ram C."/>
            <person name="Louwen R."/>
            <person name="Lin Y.M."/>
            <person name="Lucker S."/>
            <person name="van Loosdrecht M.C.M."/>
            <person name="Laureni M."/>
        </authorList>
    </citation>
    <scope>NUCLEOTIDE SEQUENCE</scope>
    <source>
        <strain evidence="8">BROCD043</strain>
    </source>
</reference>
<dbReference type="SUPFAM" id="SSF52096">
    <property type="entry name" value="ClpP/crotonase"/>
    <property type="match status" value="1"/>
</dbReference>
<protein>
    <submittedName>
        <fullName evidence="8">S41 family peptidase</fullName>
    </submittedName>
</protein>
<dbReference type="InterPro" id="IPR029045">
    <property type="entry name" value="ClpP/crotonase-like_dom_sf"/>
</dbReference>
<dbReference type="Gene3D" id="3.90.226.10">
    <property type="entry name" value="2-enoyl-CoA Hydratase, Chain A, domain 1"/>
    <property type="match status" value="1"/>
</dbReference>
<evidence type="ECO:0000256" key="4">
    <source>
        <dbReference type="ARBA" id="ARBA00022825"/>
    </source>
</evidence>
<keyword evidence="2 5" id="KW-0645">Protease</keyword>
<dbReference type="GO" id="GO:0008236">
    <property type="term" value="F:serine-type peptidase activity"/>
    <property type="evidence" value="ECO:0007669"/>
    <property type="project" value="UniProtKB-KW"/>
</dbReference>
<dbReference type="Gene3D" id="3.30.750.44">
    <property type="match status" value="1"/>
</dbReference>
<dbReference type="Pfam" id="PF03572">
    <property type="entry name" value="Peptidase_S41"/>
    <property type="match status" value="1"/>
</dbReference>
<keyword evidence="6" id="KW-1133">Transmembrane helix</keyword>
<dbReference type="InterPro" id="IPR036034">
    <property type="entry name" value="PDZ_sf"/>
</dbReference>
<dbReference type="Gene3D" id="2.30.42.10">
    <property type="match status" value="1"/>
</dbReference>
<organism evidence="8 9">
    <name type="scientific">Candidatus Dojkabacteria bacterium</name>
    <dbReference type="NCBI Taxonomy" id="2099670"/>
    <lineage>
        <taxon>Bacteria</taxon>
        <taxon>Candidatus Dojkabacteria</taxon>
    </lineage>
</organism>
<keyword evidence="6" id="KW-0812">Transmembrane</keyword>
<dbReference type="InterPro" id="IPR001478">
    <property type="entry name" value="PDZ"/>
</dbReference>
<gene>
    <name evidence="8" type="ORF">H3C67_00415</name>
</gene>
<accession>A0A952DUM8</accession>
<keyword evidence="3 5" id="KW-0378">Hydrolase</keyword>
<dbReference type="GO" id="GO:0007165">
    <property type="term" value="P:signal transduction"/>
    <property type="evidence" value="ECO:0007669"/>
    <property type="project" value="TreeGrafter"/>
</dbReference>
<dbReference type="Pfam" id="PF17820">
    <property type="entry name" value="PDZ_6"/>
    <property type="match status" value="1"/>
</dbReference>
<dbReference type="GO" id="GO:0004175">
    <property type="term" value="F:endopeptidase activity"/>
    <property type="evidence" value="ECO:0007669"/>
    <property type="project" value="TreeGrafter"/>
</dbReference>
<dbReference type="CDD" id="cd06782">
    <property type="entry name" value="cpPDZ_CPP-like"/>
    <property type="match status" value="1"/>
</dbReference>
<dbReference type="Pfam" id="PF22694">
    <property type="entry name" value="CtpB_N-like"/>
    <property type="match status" value="1"/>
</dbReference>
<dbReference type="PROSITE" id="PS50106">
    <property type="entry name" value="PDZ"/>
    <property type="match status" value="1"/>
</dbReference>
<evidence type="ECO:0000259" key="7">
    <source>
        <dbReference type="PROSITE" id="PS50106"/>
    </source>
</evidence>
<dbReference type="InterPro" id="IPR041489">
    <property type="entry name" value="PDZ_6"/>
</dbReference>
<dbReference type="SUPFAM" id="SSF50156">
    <property type="entry name" value="PDZ domain-like"/>
    <property type="match status" value="1"/>
</dbReference>
<feature type="domain" description="PDZ" evidence="7">
    <location>
        <begin position="110"/>
        <end position="192"/>
    </location>
</feature>
<evidence type="ECO:0000313" key="8">
    <source>
        <dbReference type="EMBL" id="MBW7953238.1"/>
    </source>
</evidence>
<dbReference type="EMBL" id="JACFOF010000001">
    <property type="protein sequence ID" value="MBW7953238.1"/>
    <property type="molecule type" value="Genomic_DNA"/>
</dbReference>
<evidence type="ECO:0000256" key="1">
    <source>
        <dbReference type="ARBA" id="ARBA00009179"/>
    </source>
</evidence>
<dbReference type="PANTHER" id="PTHR32060">
    <property type="entry name" value="TAIL-SPECIFIC PROTEASE"/>
    <property type="match status" value="1"/>
</dbReference>
<evidence type="ECO:0000313" key="9">
    <source>
        <dbReference type="Proteomes" id="UP000781173"/>
    </source>
</evidence>
<dbReference type="PANTHER" id="PTHR32060:SF30">
    <property type="entry name" value="CARBOXY-TERMINAL PROCESSING PROTEASE CTPA"/>
    <property type="match status" value="1"/>
</dbReference>
<comment type="caution">
    <text evidence="8">The sequence shown here is derived from an EMBL/GenBank/DDBJ whole genome shotgun (WGS) entry which is preliminary data.</text>
</comment>
<feature type="transmembrane region" description="Helical" evidence="6">
    <location>
        <begin position="7"/>
        <end position="28"/>
    </location>
</feature>
<dbReference type="SMART" id="SM00245">
    <property type="entry name" value="TSPc"/>
    <property type="match status" value="1"/>
</dbReference>
<keyword evidence="6" id="KW-0472">Membrane</keyword>
<keyword evidence="4 5" id="KW-0720">Serine protease</keyword>
<evidence type="ECO:0000256" key="5">
    <source>
        <dbReference type="RuleBase" id="RU004404"/>
    </source>
</evidence>
<evidence type="ECO:0000256" key="6">
    <source>
        <dbReference type="SAM" id="Phobius"/>
    </source>
</evidence>
<dbReference type="InterPro" id="IPR004447">
    <property type="entry name" value="Peptidase_S41A"/>
</dbReference>
<dbReference type="NCBIfam" id="TIGR00225">
    <property type="entry name" value="prc"/>
    <property type="match status" value="1"/>
</dbReference>
<sequence>MDKHTKFITYLLLIFILIVGFFLGGFYLGTQNIQSQNSTTGSSRSDYQLTGAKKEFKQVDLGLLWEVWELIDAEYINKEVDGQELLYGAVKGLVSGLGDKYTAFLTPEETKQYLSSNKGEFEGIGTTLRQEGEYAAVESPIDGSPAKQAGLEPGDIILEVDGSDMQGKSVYEVAATIRGQAGTDVLLALFRPESSKRYEVTITRAKIDLDNIVIEDIQDGYLKVKIYKFTEDSVEAFNKQWDSIVDQIIAKNPKGIVVDVRNNPGGFVNSVEYVLGEFLPRNSMIFREEDRRGNKTEHRVNRDGRLLNMPMVVIVNDGSASASEIFAGAISDNNRAKVIGSKTVGKGVEQRLITLRDGSTLQLVFQKWLTPSGKNINQDDPIVPDILVDDYEEQDAKALEELKNIK</sequence>
<dbReference type="GO" id="GO:0030288">
    <property type="term" value="C:outer membrane-bounded periplasmic space"/>
    <property type="evidence" value="ECO:0007669"/>
    <property type="project" value="TreeGrafter"/>
</dbReference>
<comment type="similarity">
    <text evidence="1 5">Belongs to the peptidase S41A family.</text>
</comment>
<dbReference type="Proteomes" id="UP000781173">
    <property type="component" value="Unassembled WGS sequence"/>
</dbReference>
<dbReference type="CDD" id="cd07560">
    <property type="entry name" value="Peptidase_S41_CPP"/>
    <property type="match status" value="1"/>
</dbReference>
<proteinExistence type="inferred from homology"/>
<evidence type="ECO:0000256" key="2">
    <source>
        <dbReference type="ARBA" id="ARBA00022670"/>
    </source>
</evidence>
<dbReference type="InterPro" id="IPR005151">
    <property type="entry name" value="Tail-specific_protease"/>
</dbReference>
<dbReference type="AlphaFoldDB" id="A0A952DUM8"/>
<evidence type="ECO:0000256" key="3">
    <source>
        <dbReference type="ARBA" id="ARBA00022801"/>
    </source>
</evidence>
<dbReference type="GO" id="GO:0006508">
    <property type="term" value="P:proteolysis"/>
    <property type="evidence" value="ECO:0007669"/>
    <property type="project" value="UniProtKB-KW"/>
</dbReference>
<dbReference type="InterPro" id="IPR055210">
    <property type="entry name" value="CtpA/B_N"/>
</dbReference>